<name>A0AAD3CED4_9STRA</name>
<dbReference type="EMBL" id="BLLK01000019">
    <property type="protein sequence ID" value="GFH44303.1"/>
    <property type="molecule type" value="Genomic_DNA"/>
</dbReference>
<dbReference type="Proteomes" id="UP001054902">
    <property type="component" value="Unassembled WGS sequence"/>
</dbReference>
<evidence type="ECO:0000256" key="1">
    <source>
        <dbReference type="SAM" id="SignalP"/>
    </source>
</evidence>
<comment type="caution">
    <text evidence="2">The sequence shown here is derived from an EMBL/GenBank/DDBJ whole genome shotgun (WGS) entry which is preliminary data.</text>
</comment>
<gene>
    <name evidence="2" type="ORF">CTEN210_00777</name>
</gene>
<organism evidence="2 3">
    <name type="scientific">Chaetoceros tenuissimus</name>
    <dbReference type="NCBI Taxonomy" id="426638"/>
    <lineage>
        <taxon>Eukaryota</taxon>
        <taxon>Sar</taxon>
        <taxon>Stramenopiles</taxon>
        <taxon>Ochrophyta</taxon>
        <taxon>Bacillariophyta</taxon>
        <taxon>Coscinodiscophyceae</taxon>
        <taxon>Chaetocerotophycidae</taxon>
        <taxon>Chaetocerotales</taxon>
        <taxon>Chaetocerotaceae</taxon>
        <taxon>Chaetoceros</taxon>
    </lineage>
</organism>
<keyword evidence="1" id="KW-0732">Signal</keyword>
<feature type="signal peptide" evidence="1">
    <location>
        <begin position="1"/>
        <end position="21"/>
    </location>
</feature>
<evidence type="ECO:0000313" key="2">
    <source>
        <dbReference type="EMBL" id="GFH44303.1"/>
    </source>
</evidence>
<dbReference type="AlphaFoldDB" id="A0AAD3CED4"/>
<reference evidence="2 3" key="1">
    <citation type="journal article" date="2021" name="Sci. Rep.">
        <title>The genome of the diatom Chaetoceros tenuissimus carries an ancient integrated fragment of an extant virus.</title>
        <authorList>
            <person name="Hongo Y."/>
            <person name="Kimura K."/>
            <person name="Takaki Y."/>
            <person name="Yoshida Y."/>
            <person name="Baba S."/>
            <person name="Kobayashi G."/>
            <person name="Nagasaki K."/>
            <person name="Hano T."/>
            <person name="Tomaru Y."/>
        </authorList>
    </citation>
    <scope>NUCLEOTIDE SEQUENCE [LARGE SCALE GENOMIC DNA]</scope>
    <source>
        <strain evidence="2 3">NIES-3715</strain>
    </source>
</reference>
<keyword evidence="3" id="KW-1185">Reference proteome</keyword>
<feature type="chain" id="PRO_5042125893" evidence="1">
    <location>
        <begin position="22"/>
        <end position="278"/>
    </location>
</feature>
<proteinExistence type="predicted"/>
<accession>A0AAD3CED4</accession>
<sequence length="278" mass="32386">MHKAIHILTLLCLSIASFTYASEKEAAAEQVPVDPATLVNRLDDDICAQMAFEKKCEDAPDMMREFCHKACYDLIKSQSYYQRIEFDEDTSEEFYELQAKNMTGYTHKFAEFDGYITSIITIGISCQEGEEEILASKLEEFRKTMPYTLKLLAFPFFLDPSMTKCPGKKDYPILVSKKRKNLHIMDFAKINTAIRPADYNEDEDEDEEDCGDLFDENSVHQVFRFLKKHMKKDRLKDDRTTFFFINPVASRMDVLEGAPLSYLKKHIKEHLITWEDEL</sequence>
<evidence type="ECO:0000313" key="3">
    <source>
        <dbReference type="Proteomes" id="UP001054902"/>
    </source>
</evidence>
<protein>
    <submittedName>
        <fullName evidence="2">Uncharacterized protein</fullName>
    </submittedName>
</protein>